<evidence type="ECO:0000259" key="3">
    <source>
        <dbReference type="Pfam" id="PF20153"/>
    </source>
</evidence>
<reference evidence="4 5" key="1">
    <citation type="journal article" date="2020" name="ISME J.">
        <title>Uncovering the hidden diversity of litter-decomposition mechanisms in mushroom-forming fungi.</title>
        <authorList>
            <person name="Floudas D."/>
            <person name="Bentzer J."/>
            <person name="Ahren D."/>
            <person name="Johansson T."/>
            <person name="Persson P."/>
            <person name="Tunlid A."/>
        </authorList>
    </citation>
    <scope>NUCLEOTIDE SEQUENCE [LARGE SCALE GENOMIC DNA]</scope>
    <source>
        <strain evidence="4 5">CBS 291.85</strain>
    </source>
</reference>
<protein>
    <recommendedName>
        <fullName evidence="3">DUF6535 domain-containing protein</fullName>
    </recommendedName>
</protein>
<evidence type="ECO:0000256" key="1">
    <source>
        <dbReference type="SAM" id="MobiDB-lite"/>
    </source>
</evidence>
<keyword evidence="5" id="KW-1185">Reference proteome</keyword>
<name>A0A8H5C2I0_9AGAR</name>
<keyword evidence="2" id="KW-0472">Membrane</keyword>
<dbReference type="AlphaFoldDB" id="A0A8H5C2I0"/>
<feature type="compositionally biased region" description="Polar residues" evidence="1">
    <location>
        <begin position="29"/>
        <end position="38"/>
    </location>
</feature>
<accession>A0A8H5C2I0</accession>
<feature type="transmembrane region" description="Helical" evidence="2">
    <location>
        <begin position="241"/>
        <end position="258"/>
    </location>
</feature>
<keyword evidence="2" id="KW-0812">Transmembrane</keyword>
<dbReference type="OrthoDB" id="3221808at2759"/>
<feature type="region of interest" description="Disordered" evidence="1">
    <location>
        <begin position="59"/>
        <end position="78"/>
    </location>
</feature>
<dbReference type="InterPro" id="IPR045338">
    <property type="entry name" value="DUF6535"/>
</dbReference>
<feature type="region of interest" description="Disordered" evidence="1">
    <location>
        <begin position="1042"/>
        <end position="1063"/>
    </location>
</feature>
<dbReference type="EMBL" id="JAACJM010000285">
    <property type="protein sequence ID" value="KAF5333801.1"/>
    <property type="molecule type" value="Genomic_DNA"/>
</dbReference>
<organism evidence="4 5">
    <name type="scientific">Tetrapyrgos nigripes</name>
    <dbReference type="NCBI Taxonomy" id="182062"/>
    <lineage>
        <taxon>Eukaryota</taxon>
        <taxon>Fungi</taxon>
        <taxon>Dikarya</taxon>
        <taxon>Basidiomycota</taxon>
        <taxon>Agaricomycotina</taxon>
        <taxon>Agaricomycetes</taxon>
        <taxon>Agaricomycetidae</taxon>
        <taxon>Agaricales</taxon>
        <taxon>Marasmiineae</taxon>
        <taxon>Marasmiaceae</taxon>
        <taxon>Tetrapyrgos</taxon>
    </lineage>
</organism>
<sequence length="1063" mass="121273">MHFNFKWLTNVFKSPRSSKAPGEAHAMNNMENGFSANHSRPGPPDPFLAFADPFFAPLPPSGPDNDKKPSQKRFQPTADDQACAGMWSIYIGEAERYDKSLVEGWKGDMEGMVIFSALYSASLTAFLIESYKTLQPDPAQDTVFLLSKISQQLSNSTAPLSEPPSFETPASAIICNVLWFLSLALALTCSLLAIFVQQWTRDFIHKANLRPSPIRQARVFAYIYFGLRDFGMHSFVDIIPFLLHLSLFLFFGGLVAFLSPVNRIITYIMIGVLGVFLLIYTALTVIPLVWLNAPYRTPLSGALWRLGNAFGSFLARKHDLDHCQDATLSEALLEKSLQGTSERDRQALVFTMQSLTDDDELLPMIEAIQDVLYYDNPNFFYPDYIRRANVDLIMPLIMSDDPEVNIISRITQYLKRSQVVPAPKDPLKDSLKDSPLHGQGSMPPVYSLVYTLMYMLVTPRQATDKSQMLIEKHVQTHLAFTEDLLLHIVRLSWHHKSLSSTVALLRFRWISYIRDVVSSISRIVDEMKKANGQNIPASALREQISHLNEIWESLDESRMNKGGIGILSSCNPTRLIISDYHKLPRTFKVAGEALKKWGMSVECSTAVPEELEAALDKLKQDDTWDVTRSTILFEYLQQVLTREHRSNQTSISELPHDFERIWDIIRPPHPSLYLVDLPMELGDNYMFPLETLSRWLLDQSTAIDDKVDLWMQKSMQLFFSIKDAQSNPDLAIWGRNLFLRYFSRRAKEAVAKPPHDSDWINCFISYQPDSRRLVGECVIQNIRHETTPESLTCEAAFLFSLICAPIYKSPALSELWKILNDSDKTSSTQNTDISFLRITLSLINIYQTSWHSRFGDEEELQSMEVTLLKQYLSDDFISPLSRETLRPSLWVALYAEWLDQLAQNRPFAKLDLCNLFHMSQIRFLLGTTDLEVNEKLQIRFAEMYSNFITDMVSEDAGSGNYLDRVHPSVYDFFVIVKGPFFPAPGQRVFVWDWITDLKCAKTIMKAIQKYRSCFDTGEEEIEGQSTLFARCLEVRGQLPALDSDSEDVQGEGDETVEKYSLTA</sequence>
<feature type="transmembrane region" description="Helical" evidence="2">
    <location>
        <begin position="170"/>
        <end position="196"/>
    </location>
</feature>
<feature type="region of interest" description="Disordered" evidence="1">
    <location>
        <begin position="15"/>
        <end position="42"/>
    </location>
</feature>
<dbReference type="Pfam" id="PF20153">
    <property type="entry name" value="DUF6535"/>
    <property type="match status" value="1"/>
</dbReference>
<gene>
    <name evidence="4" type="ORF">D9758_015245</name>
</gene>
<evidence type="ECO:0000313" key="5">
    <source>
        <dbReference type="Proteomes" id="UP000559256"/>
    </source>
</evidence>
<feature type="transmembrane region" description="Helical" evidence="2">
    <location>
        <begin position="265"/>
        <end position="290"/>
    </location>
</feature>
<keyword evidence="2" id="KW-1133">Transmembrane helix</keyword>
<comment type="caution">
    <text evidence="4">The sequence shown here is derived from an EMBL/GenBank/DDBJ whole genome shotgun (WGS) entry which is preliminary data.</text>
</comment>
<evidence type="ECO:0000313" key="4">
    <source>
        <dbReference type="EMBL" id="KAF5333801.1"/>
    </source>
</evidence>
<dbReference type="Proteomes" id="UP000559256">
    <property type="component" value="Unassembled WGS sequence"/>
</dbReference>
<feature type="domain" description="DUF6535" evidence="3">
    <location>
        <begin position="87"/>
        <end position="259"/>
    </location>
</feature>
<evidence type="ECO:0000256" key="2">
    <source>
        <dbReference type="SAM" id="Phobius"/>
    </source>
</evidence>
<proteinExistence type="predicted"/>
<feature type="compositionally biased region" description="Acidic residues" evidence="1">
    <location>
        <begin position="1043"/>
        <end position="1054"/>
    </location>
</feature>